<dbReference type="EMBL" id="CAFBLH010000006">
    <property type="protein sequence ID" value="CAB4859325.1"/>
    <property type="molecule type" value="Genomic_DNA"/>
</dbReference>
<evidence type="ECO:0000313" key="1">
    <source>
        <dbReference type="EMBL" id="CAB4859325.1"/>
    </source>
</evidence>
<dbReference type="Pfam" id="PF08922">
    <property type="entry name" value="DUF1905"/>
    <property type="match status" value="1"/>
</dbReference>
<dbReference type="InterPro" id="IPR015018">
    <property type="entry name" value="DUF1905"/>
</dbReference>
<organism evidence="1">
    <name type="scientific">freshwater metagenome</name>
    <dbReference type="NCBI Taxonomy" id="449393"/>
    <lineage>
        <taxon>unclassified sequences</taxon>
        <taxon>metagenomes</taxon>
        <taxon>ecological metagenomes</taxon>
    </lineage>
</organism>
<dbReference type="AlphaFoldDB" id="A0A6J7CQU5"/>
<proteinExistence type="predicted"/>
<protein>
    <submittedName>
        <fullName evidence="1">Unannotated protein</fullName>
    </submittedName>
</protein>
<name>A0A6J7CQU5_9ZZZZ</name>
<dbReference type="InterPro" id="IPR037079">
    <property type="entry name" value="AF2212/PG0164-like_sf"/>
</dbReference>
<dbReference type="SUPFAM" id="SSF141694">
    <property type="entry name" value="AF2212/PG0164-like"/>
    <property type="match status" value="1"/>
</dbReference>
<accession>A0A6J7CQU5</accession>
<dbReference type="Gene3D" id="2.40.30.100">
    <property type="entry name" value="AF2212/PG0164-like"/>
    <property type="match status" value="1"/>
</dbReference>
<reference evidence="1" key="1">
    <citation type="submission" date="2020-05" db="EMBL/GenBank/DDBJ databases">
        <authorList>
            <person name="Chiriac C."/>
            <person name="Salcher M."/>
            <person name="Ghai R."/>
            <person name="Kavagutti S V."/>
        </authorList>
    </citation>
    <scope>NUCLEOTIDE SEQUENCE</scope>
</reference>
<sequence length="87" mass="9834">MIEWRGPAPFYFLPVPAKESAQIKSIASAITYGWGVVYTHATIGGKRWKTTLMPKDGLYLLPIKNEIRLGLKLEMLQPIKATLEFDL</sequence>
<gene>
    <name evidence="1" type="ORF">UFOPK3342_00330</name>
</gene>